<evidence type="ECO:0000313" key="1">
    <source>
        <dbReference type="EMBL" id="PON59572.1"/>
    </source>
</evidence>
<gene>
    <name evidence="1" type="ORF">TorRG33x02_287860</name>
</gene>
<keyword evidence="2" id="KW-1185">Reference proteome</keyword>
<dbReference type="InParanoid" id="A0A2P5CEV0"/>
<organism evidence="1 2">
    <name type="scientific">Trema orientale</name>
    <name type="common">Charcoal tree</name>
    <name type="synonym">Celtis orientalis</name>
    <dbReference type="NCBI Taxonomy" id="63057"/>
    <lineage>
        <taxon>Eukaryota</taxon>
        <taxon>Viridiplantae</taxon>
        <taxon>Streptophyta</taxon>
        <taxon>Embryophyta</taxon>
        <taxon>Tracheophyta</taxon>
        <taxon>Spermatophyta</taxon>
        <taxon>Magnoliopsida</taxon>
        <taxon>eudicotyledons</taxon>
        <taxon>Gunneridae</taxon>
        <taxon>Pentapetalae</taxon>
        <taxon>rosids</taxon>
        <taxon>fabids</taxon>
        <taxon>Rosales</taxon>
        <taxon>Cannabaceae</taxon>
        <taxon>Trema</taxon>
    </lineage>
</organism>
<name>A0A2P5CEV0_TREOI</name>
<comment type="caution">
    <text evidence="1">The sequence shown here is derived from an EMBL/GenBank/DDBJ whole genome shotgun (WGS) entry which is preliminary data.</text>
</comment>
<sequence>MCAGAHPIGCSQKDGGSPCLCHRDPPMAMGNGQSDQLIHSLHKAEESGAQAVVSGVSVNYILRASNYAAHGILLVV</sequence>
<dbReference type="OrthoDB" id="10536857at2759"/>
<accession>A0A2P5CEV0</accession>
<reference evidence="2" key="1">
    <citation type="submission" date="2016-06" db="EMBL/GenBank/DDBJ databases">
        <title>Parallel loss of symbiosis genes in relatives of nitrogen-fixing non-legume Parasponia.</title>
        <authorList>
            <person name="Van Velzen R."/>
            <person name="Holmer R."/>
            <person name="Bu F."/>
            <person name="Rutten L."/>
            <person name="Van Zeijl A."/>
            <person name="Liu W."/>
            <person name="Santuari L."/>
            <person name="Cao Q."/>
            <person name="Sharma T."/>
            <person name="Shen D."/>
            <person name="Roswanjaya Y."/>
            <person name="Wardhani T."/>
            <person name="Kalhor M.S."/>
            <person name="Jansen J."/>
            <person name="Van den Hoogen J."/>
            <person name="Gungor B."/>
            <person name="Hartog M."/>
            <person name="Hontelez J."/>
            <person name="Verver J."/>
            <person name="Yang W.-C."/>
            <person name="Schijlen E."/>
            <person name="Repin R."/>
            <person name="Schilthuizen M."/>
            <person name="Schranz E."/>
            <person name="Heidstra R."/>
            <person name="Miyata K."/>
            <person name="Fedorova E."/>
            <person name="Kohlen W."/>
            <person name="Bisseling T."/>
            <person name="Smit S."/>
            <person name="Geurts R."/>
        </authorList>
    </citation>
    <scope>NUCLEOTIDE SEQUENCE [LARGE SCALE GENOMIC DNA]</scope>
    <source>
        <strain evidence="2">cv. RG33-2</strain>
    </source>
</reference>
<dbReference type="Proteomes" id="UP000237000">
    <property type="component" value="Unassembled WGS sequence"/>
</dbReference>
<evidence type="ECO:0000313" key="2">
    <source>
        <dbReference type="Proteomes" id="UP000237000"/>
    </source>
</evidence>
<protein>
    <submittedName>
        <fullName evidence="1">Uncharacterized protein</fullName>
    </submittedName>
</protein>
<proteinExistence type="predicted"/>
<dbReference type="EMBL" id="JXTC01000374">
    <property type="protein sequence ID" value="PON59572.1"/>
    <property type="molecule type" value="Genomic_DNA"/>
</dbReference>
<dbReference type="AlphaFoldDB" id="A0A2P5CEV0"/>